<evidence type="ECO:0000256" key="1">
    <source>
        <dbReference type="SAM" id="MobiDB-lite"/>
    </source>
</evidence>
<dbReference type="RefSeq" id="WP_137065922.1">
    <property type="nucleotide sequence ID" value="NZ_CP040748.1"/>
</dbReference>
<dbReference type="Proteomes" id="UP000307808">
    <property type="component" value="Unassembled WGS sequence"/>
</dbReference>
<dbReference type="OrthoDB" id="3782609at2"/>
<feature type="region of interest" description="Disordered" evidence="1">
    <location>
        <begin position="1"/>
        <end position="32"/>
    </location>
</feature>
<dbReference type="AlphaFoldDB" id="A0A4U2YP75"/>
<organism evidence="2 3">
    <name type="scientific">Nocardioides jishulii</name>
    <dbReference type="NCBI Taxonomy" id="2575440"/>
    <lineage>
        <taxon>Bacteria</taxon>
        <taxon>Bacillati</taxon>
        <taxon>Actinomycetota</taxon>
        <taxon>Actinomycetes</taxon>
        <taxon>Propionibacteriales</taxon>
        <taxon>Nocardioidaceae</taxon>
        <taxon>Nocardioides</taxon>
    </lineage>
</organism>
<proteinExistence type="predicted"/>
<accession>A0A4U2YP75</accession>
<evidence type="ECO:0000313" key="3">
    <source>
        <dbReference type="Proteomes" id="UP000307808"/>
    </source>
</evidence>
<comment type="caution">
    <text evidence="2">The sequence shown here is derived from an EMBL/GenBank/DDBJ whole genome shotgun (WGS) entry which is preliminary data.</text>
</comment>
<gene>
    <name evidence="2" type="ORF">FC770_09830</name>
</gene>
<reference evidence="2 3" key="1">
    <citation type="submission" date="2019-04" db="EMBL/GenBank/DDBJ databases">
        <authorList>
            <person name="Dong K."/>
        </authorList>
    </citation>
    <scope>NUCLEOTIDE SEQUENCE [LARGE SCALE GENOMIC DNA]</scope>
    <source>
        <strain evidence="3">dk3543</strain>
    </source>
</reference>
<dbReference type="EMBL" id="SZPY01000002">
    <property type="protein sequence ID" value="TKI62654.1"/>
    <property type="molecule type" value="Genomic_DNA"/>
</dbReference>
<protein>
    <submittedName>
        <fullName evidence="2">Uncharacterized protein</fullName>
    </submittedName>
</protein>
<evidence type="ECO:0000313" key="2">
    <source>
        <dbReference type="EMBL" id="TKI62654.1"/>
    </source>
</evidence>
<keyword evidence="3" id="KW-1185">Reference proteome</keyword>
<sequence>MRSKSRRVDPGQAPLWEEADEPVRRSRPRRGAGEELRVLTVQGDEFLSWGWAPGTVLHYEPMARAARGSLVVVRLGEREVAGEFGLERGRPVLRTDLGTVWLGPHIRVVGVVRIAEPPLPGIQAH</sequence>
<name>A0A4U2YP75_9ACTN</name>